<dbReference type="RefSeq" id="XP_018292145.1">
    <property type="nucleotide sequence ID" value="XM_018428988.1"/>
</dbReference>
<evidence type="ECO:0000256" key="1">
    <source>
        <dbReference type="ARBA" id="ARBA00009063"/>
    </source>
</evidence>
<dbReference type="GeneID" id="28989894"/>
<evidence type="ECO:0000256" key="11">
    <source>
        <dbReference type="SAM" id="Phobius"/>
    </source>
</evidence>
<dbReference type="SUPFAM" id="SSF47661">
    <property type="entry name" value="t-snare proteins"/>
    <property type="match status" value="1"/>
</dbReference>
<feature type="compositionally biased region" description="Polar residues" evidence="10">
    <location>
        <begin position="97"/>
        <end position="109"/>
    </location>
</feature>
<dbReference type="Pfam" id="PF09177">
    <property type="entry name" value="STX6_10_61_N"/>
    <property type="match status" value="1"/>
</dbReference>
<dbReference type="EMBL" id="KV440979">
    <property type="protein sequence ID" value="OAD74105.1"/>
    <property type="molecule type" value="Genomic_DNA"/>
</dbReference>
<name>A0A162XDA9_PHYB8</name>
<proteinExistence type="inferred from homology"/>
<dbReference type="GO" id="GO:0048193">
    <property type="term" value="P:Golgi vesicle transport"/>
    <property type="evidence" value="ECO:0007669"/>
    <property type="project" value="InterPro"/>
</dbReference>
<evidence type="ECO:0000256" key="5">
    <source>
        <dbReference type="ARBA" id="ARBA00022989"/>
    </source>
</evidence>
<keyword evidence="7 11" id="KW-0472">Membrane</keyword>
<feature type="region of interest" description="Disordered" evidence="10">
    <location>
        <begin position="97"/>
        <end position="134"/>
    </location>
</feature>
<gene>
    <name evidence="13" type="ORF">PHYBLDRAFT_124383</name>
</gene>
<dbReference type="Proteomes" id="UP000077315">
    <property type="component" value="Unassembled WGS sequence"/>
</dbReference>
<dbReference type="STRING" id="763407.A0A162XDA9"/>
<reference evidence="14" key="1">
    <citation type="submission" date="2015-06" db="EMBL/GenBank/DDBJ databases">
        <title>Expansion of signal transduction pathways in fungi by whole-genome duplication.</title>
        <authorList>
            <consortium name="DOE Joint Genome Institute"/>
            <person name="Corrochano L.M."/>
            <person name="Kuo A."/>
            <person name="Marcet-Houben M."/>
            <person name="Polaino S."/>
            <person name="Salamov A."/>
            <person name="Villalobos J.M."/>
            <person name="Alvarez M.I."/>
            <person name="Avalos J."/>
            <person name="Benito E.P."/>
            <person name="Benoit I."/>
            <person name="Burger G."/>
            <person name="Camino L.P."/>
            <person name="Canovas D."/>
            <person name="Cerda-Olmedo E."/>
            <person name="Cheng J.-F."/>
            <person name="Dominguez A."/>
            <person name="Elias M."/>
            <person name="Eslava A.P."/>
            <person name="Glaser F."/>
            <person name="Grimwood J."/>
            <person name="Gutierrez G."/>
            <person name="Heitman J."/>
            <person name="Henrissat B."/>
            <person name="Iturriaga E.A."/>
            <person name="Lang B.F."/>
            <person name="Lavin J.L."/>
            <person name="Lee S."/>
            <person name="Li W."/>
            <person name="Lindquist E."/>
            <person name="Lopez-Garcia S."/>
            <person name="Luque E.M."/>
            <person name="Marcos A.T."/>
            <person name="Martin J."/>
            <person name="McCluskey K."/>
            <person name="Medina H.R."/>
            <person name="Miralles-Duran A."/>
            <person name="Miyazaki A."/>
            <person name="Munoz-Torres E."/>
            <person name="Oguiza J.A."/>
            <person name="Ohm R."/>
            <person name="Olmedo M."/>
            <person name="Orejas M."/>
            <person name="Ortiz-Castellanos L."/>
            <person name="Pisabarro A.G."/>
            <person name="Rodriguez-Romero J."/>
            <person name="Ruiz-Herrera J."/>
            <person name="Ruiz-Vazquez R."/>
            <person name="Sanz C."/>
            <person name="Schackwitz W."/>
            <person name="Schmutz J."/>
            <person name="Shahriari M."/>
            <person name="Shelest E."/>
            <person name="Silva-Franco F."/>
            <person name="Soanes D."/>
            <person name="Syed K."/>
            <person name="Tagua V.G."/>
            <person name="Talbot N.J."/>
            <person name="Thon M."/>
            <person name="De vries R.P."/>
            <person name="Wiebenga A."/>
            <person name="Yadav J.S."/>
            <person name="Braun E.L."/>
            <person name="Baker S."/>
            <person name="Garre V."/>
            <person name="Horwitz B."/>
            <person name="Torres-Martinez S."/>
            <person name="Idnurm A."/>
            <person name="Herrera-Estrella A."/>
            <person name="Gabaldon T."/>
            <person name="Grigoriev I.V."/>
        </authorList>
    </citation>
    <scope>NUCLEOTIDE SEQUENCE [LARGE SCALE GENOMIC DNA]</scope>
    <source>
        <strain evidence="14">NRRL 1555(-)</strain>
    </source>
</reference>
<comment type="subcellular location">
    <subcellularLocation>
        <location evidence="8">Golgi apparatus</location>
        <location evidence="8">trans-Golgi network membrane</location>
        <topology evidence="8">Single-pass type IV membrane protein</topology>
    </subcellularLocation>
</comment>
<evidence type="ECO:0000256" key="4">
    <source>
        <dbReference type="ARBA" id="ARBA00022927"/>
    </source>
</evidence>
<keyword evidence="2" id="KW-0813">Transport</keyword>
<accession>A0A162XDA9</accession>
<protein>
    <recommendedName>
        <fullName evidence="12">t-SNARE coiled-coil homology domain-containing protein</fullName>
    </recommendedName>
</protein>
<dbReference type="SMART" id="SM00397">
    <property type="entry name" value="t_SNARE"/>
    <property type="match status" value="1"/>
</dbReference>
<dbReference type="PROSITE" id="PS50192">
    <property type="entry name" value="T_SNARE"/>
    <property type="match status" value="1"/>
</dbReference>
<dbReference type="CDD" id="cd21443">
    <property type="entry name" value="SNARE_NTD_STX6_STX10"/>
    <property type="match status" value="1"/>
</dbReference>
<dbReference type="InterPro" id="IPR010989">
    <property type="entry name" value="SNARE"/>
</dbReference>
<keyword evidence="6" id="KW-0333">Golgi apparatus</keyword>
<feature type="compositionally biased region" description="Polar residues" evidence="10">
    <location>
        <begin position="120"/>
        <end position="130"/>
    </location>
</feature>
<evidence type="ECO:0000256" key="9">
    <source>
        <dbReference type="SAM" id="Coils"/>
    </source>
</evidence>
<keyword evidence="5 11" id="KW-1133">Transmembrane helix</keyword>
<feature type="transmembrane region" description="Helical" evidence="11">
    <location>
        <begin position="220"/>
        <end position="238"/>
    </location>
</feature>
<evidence type="ECO:0000256" key="6">
    <source>
        <dbReference type="ARBA" id="ARBA00023034"/>
    </source>
</evidence>
<dbReference type="Gene3D" id="1.20.58.90">
    <property type="match status" value="1"/>
</dbReference>
<dbReference type="GO" id="GO:0005794">
    <property type="term" value="C:Golgi apparatus"/>
    <property type="evidence" value="ECO:0007669"/>
    <property type="project" value="UniProtKB-SubCell"/>
</dbReference>
<dbReference type="InterPro" id="IPR015260">
    <property type="entry name" value="Syntaxin-6/10/61_N"/>
</dbReference>
<sequence>MEDDPFLIVKQQVSDALVNANTLYASWKRIQQTVSSPQNQELLWTADELTSSLEAIEQDLDDLEEAFAACQANPNQFNLTAAEMNNRRTFLTKSRKSIQTIRNTLSNPPKRSKSKGYASSPDTSNPYQSGRQEHNERFIEDEGTQQTMMMHEQDVHLDNMAGTLVNLRDIAGTMNREIDDQVVLLNDLGDDVERSEGKLKRAMRRVTTVLKQEEDSKSDYCVCCLIIVLIVLLVLIILL</sequence>
<dbReference type="SUPFAM" id="SSF58038">
    <property type="entry name" value="SNARE fusion complex"/>
    <property type="match status" value="1"/>
</dbReference>
<dbReference type="Gene3D" id="1.20.5.110">
    <property type="match status" value="1"/>
</dbReference>
<organism evidence="13 14">
    <name type="scientific">Phycomyces blakesleeanus (strain ATCC 8743b / DSM 1359 / FGSC 10004 / NBRC 33097 / NRRL 1555)</name>
    <dbReference type="NCBI Taxonomy" id="763407"/>
    <lineage>
        <taxon>Eukaryota</taxon>
        <taxon>Fungi</taxon>
        <taxon>Fungi incertae sedis</taxon>
        <taxon>Mucoromycota</taxon>
        <taxon>Mucoromycotina</taxon>
        <taxon>Mucoromycetes</taxon>
        <taxon>Mucorales</taxon>
        <taxon>Phycomycetaceae</taxon>
        <taxon>Phycomyces</taxon>
    </lineage>
</organism>
<dbReference type="InParanoid" id="A0A162XDA9"/>
<keyword evidence="9" id="KW-0175">Coiled coil</keyword>
<keyword evidence="4" id="KW-0653">Protein transport</keyword>
<evidence type="ECO:0000256" key="2">
    <source>
        <dbReference type="ARBA" id="ARBA00022448"/>
    </source>
</evidence>
<dbReference type="FunFam" id="1.20.58.90:FF:000004">
    <property type="entry name" value="Syntaxin 10"/>
    <property type="match status" value="1"/>
</dbReference>
<dbReference type="GO" id="GO:0016020">
    <property type="term" value="C:membrane"/>
    <property type="evidence" value="ECO:0007669"/>
    <property type="project" value="InterPro"/>
</dbReference>
<evidence type="ECO:0000313" key="13">
    <source>
        <dbReference type="EMBL" id="OAD74105.1"/>
    </source>
</evidence>
<comment type="similarity">
    <text evidence="1">Belongs to the syntaxin family.</text>
</comment>
<dbReference type="GO" id="GO:0015031">
    <property type="term" value="P:protein transport"/>
    <property type="evidence" value="ECO:0007669"/>
    <property type="project" value="UniProtKB-KW"/>
</dbReference>
<dbReference type="OrthoDB" id="546861at2759"/>
<evidence type="ECO:0000256" key="7">
    <source>
        <dbReference type="ARBA" id="ARBA00023136"/>
    </source>
</evidence>
<dbReference type="FunCoup" id="A0A162XDA9">
    <property type="interactions" value="337"/>
</dbReference>
<evidence type="ECO:0000313" key="14">
    <source>
        <dbReference type="Proteomes" id="UP000077315"/>
    </source>
</evidence>
<feature type="domain" description="T-SNARE coiled-coil homology" evidence="12">
    <location>
        <begin position="147"/>
        <end position="209"/>
    </location>
</feature>
<evidence type="ECO:0000256" key="10">
    <source>
        <dbReference type="SAM" id="MobiDB-lite"/>
    </source>
</evidence>
<keyword evidence="14" id="KW-1185">Reference proteome</keyword>
<keyword evidence="3 11" id="KW-0812">Transmembrane</keyword>
<dbReference type="PANTHER" id="PTHR12791">
    <property type="entry name" value="GOLGI SNARE BET1-RELATED"/>
    <property type="match status" value="1"/>
</dbReference>
<dbReference type="AlphaFoldDB" id="A0A162XDA9"/>
<evidence type="ECO:0000259" key="12">
    <source>
        <dbReference type="PROSITE" id="PS50192"/>
    </source>
</evidence>
<feature type="coiled-coil region" evidence="9">
    <location>
        <begin position="46"/>
        <end position="73"/>
    </location>
</feature>
<dbReference type="VEuPathDB" id="FungiDB:PHYBLDRAFT_124383"/>
<evidence type="ECO:0000256" key="3">
    <source>
        <dbReference type="ARBA" id="ARBA00022692"/>
    </source>
</evidence>
<dbReference type="InterPro" id="IPR000727">
    <property type="entry name" value="T_SNARE_dom"/>
</dbReference>
<dbReference type="CDD" id="cd15851">
    <property type="entry name" value="SNARE_Syntaxin6"/>
    <property type="match status" value="1"/>
</dbReference>
<evidence type="ECO:0000256" key="8">
    <source>
        <dbReference type="ARBA" id="ARBA00037801"/>
    </source>
</evidence>